<dbReference type="GO" id="GO:0008714">
    <property type="term" value="F:AMP nucleosidase activity"/>
    <property type="evidence" value="ECO:0007669"/>
    <property type="project" value="UniProtKB-EC"/>
</dbReference>
<dbReference type="SUPFAM" id="SSF53167">
    <property type="entry name" value="Purine and uridine phosphorylases"/>
    <property type="match status" value="1"/>
</dbReference>
<evidence type="ECO:0000259" key="2">
    <source>
        <dbReference type="Pfam" id="PF01048"/>
    </source>
</evidence>
<protein>
    <recommendedName>
        <fullName evidence="1">AMP nucleosidase</fullName>
        <ecNumber evidence="1">3.2.2.4</ecNumber>
    </recommendedName>
</protein>
<dbReference type="PANTHER" id="PTHR43691:SF6">
    <property type="entry name" value="AMP NUCLEOSIDASE"/>
    <property type="match status" value="1"/>
</dbReference>
<dbReference type="NCBIfam" id="NF006142">
    <property type="entry name" value="PRK08292.1"/>
    <property type="match status" value="1"/>
</dbReference>
<name>A0ABT9EH70_9SPHN</name>
<dbReference type="InterPro" id="IPR011271">
    <property type="entry name" value="AMP_nucleosidase"/>
</dbReference>
<comment type="caution">
    <text evidence="4">The sequence shown here is derived from an EMBL/GenBank/DDBJ whole genome shotgun (WGS) entry which is preliminary data.</text>
</comment>
<dbReference type="HAMAP" id="MF_01932">
    <property type="entry name" value="AMP_nucleosidase"/>
    <property type="match status" value="1"/>
</dbReference>
<dbReference type="RefSeq" id="WP_305171878.1">
    <property type="nucleotide sequence ID" value="NZ_JAUUDS010000001.1"/>
</dbReference>
<dbReference type="InterPro" id="IPR037109">
    <property type="entry name" value="AMP_N_sf"/>
</dbReference>
<dbReference type="InterPro" id="IPR047039">
    <property type="entry name" value="AMN_phosphorylase"/>
</dbReference>
<feature type="domain" description="AMP nucleoside phosphorylase N-terminal" evidence="3">
    <location>
        <begin position="7"/>
        <end position="163"/>
    </location>
</feature>
<evidence type="ECO:0000256" key="1">
    <source>
        <dbReference type="HAMAP-Rule" id="MF_01932"/>
    </source>
</evidence>
<sequence length="478" mass="52893">MTTASDIVAELDRLYTASVSRLQAALNAYLADGTTPDAEARKGGAFAYPEIHLRFSGEPGRPAPIRSFGRLVSPGEYRISVTKPAIFADYLVEQLDLLIEDYDVTVAAVPGRQEIPFPYVLDPGHALSLDQVSAAELARWFPATELAFIGDEIADGLWITADGTRPLALFDGLRTDFSLARLRHYMGTPAEHVQRFVLFTNYHRYVDEFVRWAASQLGDGGRFTALSGAGNVMIRSAEDVDQIVNDSAWRRHQMPAYHLMAEDGTGITLVNIGVGPSNAKTICDHLAVLRPEAWLMIGHCGGLRPSQRIGDYVLAHAYLRDDHVLDDVLPPEIPVPAIAEVQVALARAAEIVSGQTGDELKRRLRTGTIVTTDDRNWELRYSKSALRFSLSRAVGIDMESATIAAQGYRFRVPYGTLLCVSDKPLHGELKLPGQANRFYERAISEHMRIGIEACEQLRLEGEALHSRKLRAFNEPPFR</sequence>
<keyword evidence="5" id="KW-1185">Reference proteome</keyword>
<dbReference type="CDD" id="cd17762">
    <property type="entry name" value="AMN"/>
    <property type="match status" value="1"/>
</dbReference>
<accession>A0ABT9EH70</accession>
<dbReference type="Proteomes" id="UP001230685">
    <property type="component" value="Unassembled WGS sequence"/>
</dbReference>
<dbReference type="Pfam" id="PF10423">
    <property type="entry name" value="AMNp_N"/>
    <property type="match status" value="1"/>
</dbReference>
<dbReference type="EC" id="3.2.2.4" evidence="1"/>
<comment type="function">
    <text evidence="1">Catalyzes the hydrolysis of the N-glycosidic bond of AMP to form adenine and ribose 5-phosphate. Involved in regulation of AMP concentrations.</text>
</comment>
<dbReference type="EMBL" id="JAUUDS010000001">
    <property type="protein sequence ID" value="MDP1026325.1"/>
    <property type="molecule type" value="Genomic_DNA"/>
</dbReference>
<keyword evidence="1 4" id="KW-0378">Hydrolase</keyword>
<evidence type="ECO:0000313" key="5">
    <source>
        <dbReference type="Proteomes" id="UP001230685"/>
    </source>
</evidence>
<comment type="similarity">
    <text evidence="1">Belongs to the AMP nucleosidase family.</text>
</comment>
<feature type="domain" description="Nucleoside phosphorylase" evidence="2">
    <location>
        <begin position="252"/>
        <end position="426"/>
    </location>
</feature>
<dbReference type="InterPro" id="IPR035994">
    <property type="entry name" value="Nucleoside_phosphorylase_sf"/>
</dbReference>
<gene>
    <name evidence="1" type="primary">amn</name>
    <name evidence="4" type="ORF">Q5H91_03800</name>
</gene>
<reference evidence="4 5" key="1">
    <citation type="submission" date="2023-07" db="EMBL/GenBank/DDBJ databases">
        <authorList>
            <person name="Kim M.K."/>
        </authorList>
    </citation>
    <scope>NUCLEOTIDE SEQUENCE [LARGE SCALE GENOMIC DNA]</scope>
    <source>
        <strain evidence="4 5">KR1UV-12</strain>
    </source>
</reference>
<dbReference type="NCBIfam" id="TIGR01717">
    <property type="entry name" value="AMP-nucleosdse"/>
    <property type="match status" value="1"/>
</dbReference>
<evidence type="ECO:0000313" key="4">
    <source>
        <dbReference type="EMBL" id="MDP1026325.1"/>
    </source>
</evidence>
<dbReference type="PANTHER" id="PTHR43691">
    <property type="entry name" value="URIDINE PHOSPHORYLASE"/>
    <property type="match status" value="1"/>
</dbReference>
<comment type="catalytic activity">
    <reaction evidence="1">
        <text>AMP + H2O = D-ribose 5-phosphate + adenine</text>
        <dbReference type="Rhea" id="RHEA:20129"/>
        <dbReference type="ChEBI" id="CHEBI:15377"/>
        <dbReference type="ChEBI" id="CHEBI:16708"/>
        <dbReference type="ChEBI" id="CHEBI:78346"/>
        <dbReference type="ChEBI" id="CHEBI:456215"/>
        <dbReference type="EC" id="3.2.2.4"/>
    </reaction>
</comment>
<dbReference type="InterPro" id="IPR000845">
    <property type="entry name" value="Nucleoside_phosphorylase_d"/>
</dbReference>
<dbReference type="Pfam" id="PF01048">
    <property type="entry name" value="PNP_UDP_1"/>
    <property type="match status" value="1"/>
</dbReference>
<dbReference type="InterPro" id="IPR018953">
    <property type="entry name" value="AMP_nucleoside_Pase_N"/>
</dbReference>
<dbReference type="Gene3D" id="3.40.50.1580">
    <property type="entry name" value="Nucleoside phosphorylase domain"/>
    <property type="match status" value="1"/>
</dbReference>
<proteinExistence type="inferred from homology"/>
<organism evidence="4 5">
    <name type="scientific">Sphingomonas aurea</name>
    <dbReference type="NCBI Taxonomy" id="3063994"/>
    <lineage>
        <taxon>Bacteria</taxon>
        <taxon>Pseudomonadati</taxon>
        <taxon>Pseudomonadota</taxon>
        <taxon>Alphaproteobacteria</taxon>
        <taxon>Sphingomonadales</taxon>
        <taxon>Sphingomonadaceae</taxon>
        <taxon>Sphingomonas</taxon>
    </lineage>
</organism>
<keyword evidence="4" id="KW-0326">Glycosidase</keyword>
<dbReference type="Gene3D" id="3.30.1730.10">
    <property type="entry name" value="AMP nucleoside phosphorylase, N-terminal domain"/>
    <property type="match status" value="1"/>
</dbReference>
<evidence type="ECO:0000259" key="3">
    <source>
        <dbReference type="Pfam" id="PF10423"/>
    </source>
</evidence>